<dbReference type="InterPro" id="IPR006439">
    <property type="entry name" value="HAD-SF_hydro_IA"/>
</dbReference>
<dbReference type="Pfam" id="PF13419">
    <property type="entry name" value="HAD_2"/>
    <property type="match status" value="1"/>
</dbReference>
<evidence type="ECO:0000313" key="9">
    <source>
        <dbReference type="EMBL" id="OVA04046.1"/>
    </source>
</evidence>
<proteinExistence type="predicted"/>
<evidence type="ECO:0000259" key="8">
    <source>
        <dbReference type="Pfam" id="PF01687"/>
    </source>
</evidence>
<dbReference type="Gene3D" id="1.10.150.240">
    <property type="entry name" value="Putative phosphatase, domain 2"/>
    <property type="match status" value="1"/>
</dbReference>
<keyword evidence="4" id="KW-0288">FMN</keyword>
<dbReference type="Proteomes" id="UP000195402">
    <property type="component" value="Unassembled WGS sequence"/>
</dbReference>
<dbReference type="OrthoDB" id="276388at2759"/>
<sequence>MSCCKHESCNAETPILAVIMDLDGTLLNTEKATKGILKDFLKKYGKVLDSEKEDNRLGMMHKESTTSIVKDYDLPLTPEEFSKEIMPLFYQRQVPWPLAKALPGANRLIRHLHEHGVPLALASNSKTENVDKKVSNQQGWKESFLAVLGSDQVNSGKPSPDIFLEAAKRIGVDAANCLVIEDSLVGVTAGKAAGMKVVAVPSLQAQADRYTIADSVLHSLLEFQPEIWGLPAFEDWVGNALPIEPMYVKVLLQKGFLCETTDDGPDALPDQVMGGYFGWARLSTNNIVKVVLSIGWQNLCTAKRVIRTHLIGESDKYLSGKHLQLLIVGYIHGPSSKENTSMDFEIPEEYISIASEALDLPMFFHHKNSPLLEEASLMEEIADLN</sequence>
<dbReference type="InParanoid" id="A0A200Q0S9"/>
<dbReference type="EMBL" id="MVGT01003422">
    <property type="protein sequence ID" value="OVA04046.1"/>
    <property type="molecule type" value="Genomic_DNA"/>
</dbReference>
<evidence type="ECO:0000256" key="7">
    <source>
        <dbReference type="ARBA" id="ARBA00022840"/>
    </source>
</evidence>
<dbReference type="InterPro" id="IPR023465">
    <property type="entry name" value="Riboflavin_kinase_dom_sf"/>
</dbReference>
<dbReference type="SFLD" id="SFLDS00003">
    <property type="entry name" value="Haloacid_Dehalogenase"/>
    <property type="match status" value="1"/>
</dbReference>
<dbReference type="GO" id="GO:0006114">
    <property type="term" value="P:glycerol biosynthetic process"/>
    <property type="evidence" value="ECO:0007669"/>
    <property type="project" value="TreeGrafter"/>
</dbReference>
<dbReference type="InterPro" id="IPR015865">
    <property type="entry name" value="Riboflavin_kinase_bac/euk"/>
</dbReference>
<dbReference type="GO" id="GO:0008531">
    <property type="term" value="F:riboflavin kinase activity"/>
    <property type="evidence" value="ECO:0007669"/>
    <property type="project" value="UniProtKB-EC"/>
</dbReference>
<dbReference type="FunFam" id="3.40.50.1000:FF:000119">
    <property type="entry name" value="Bifunctional riboflavin kinase/FMN phosphatase"/>
    <property type="match status" value="1"/>
</dbReference>
<keyword evidence="10" id="KW-1185">Reference proteome</keyword>
<feature type="domain" description="Riboflavin kinase" evidence="8">
    <location>
        <begin position="273"/>
        <end position="333"/>
    </location>
</feature>
<accession>A0A200Q0S9</accession>
<dbReference type="GO" id="GO:0009398">
    <property type="term" value="P:FMN biosynthetic process"/>
    <property type="evidence" value="ECO:0007669"/>
    <property type="project" value="UniProtKB-UniPathway"/>
</dbReference>
<dbReference type="InterPro" id="IPR023198">
    <property type="entry name" value="PGP-like_dom2"/>
</dbReference>
<dbReference type="UniPathway" id="UPA00276">
    <property type="reaction ID" value="UER00406"/>
</dbReference>
<evidence type="ECO:0000313" key="10">
    <source>
        <dbReference type="Proteomes" id="UP000195402"/>
    </source>
</evidence>
<dbReference type="SFLD" id="SFLDG01129">
    <property type="entry name" value="C1.5:_HAD__Beta-PGM__Phosphata"/>
    <property type="match status" value="1"/>
</dbReference>
<comment type="caution">
    <text evidence="9">The sequence shown here is derived from an EMBL/GenBank/DDBJ whole genome shotgun (WGS) entry which is preliminary data.</text>
</comment>
<dbReference type="AlphaFoldDB" id="A0A200Q0S9"/>
<reference evidence="9 10" key="1">
    <citation type="journal article" date="2017" name="Mol. Plant">
        <title>The Genome of Medicinal Plant Macleaya cordata Provides New Insights into Benzylisoquinoline Alkaloids Metabolism.</title>
        <authorList>
            <person name="Liu X."/>
            <person name="Liu Y."/>
            <person name="Huang P."/>
            <person name="Ma Y."/>
            <person name="Qing Z."/>
            <person name="Tang Q."/>
            <person name="Cao H."/>
            <person name="Cheng P."/>
            <person name="Zheng Y."/>
            <person name="Yuan Z."/>
            <person name="Zhou Y."/>
            <person name="Liu J."/>
            <person name="Tang Z."/>
            <person name="Zhuo Y."/>
            <person name="Zhang Y."/>
            <person name="Yu L."/>
            <person name="Huang J."/>
            <person name="Yang P."/>
            <person name="Peng Q."/>
            <person name="Zhang J."/>
            <person name="Jiang W."/>
            <person name="Zhang Z."/>
            <person name="Lin K."/>
            <person name="Ro D.K."/>
            <person name="Chen X."/>
            <person name="Xiong X."/>
            <person name="Shang Y."/>
            <person name="Huang S."/>
            <person name="Zeng J."/>
        </authorList>
    </citation>
    <scope>NUCLEOTIDE SEQUENCE [LARGE SCALE GENOMIC DNA]</scope>
    <source>
        <strain evidence="10">cv. BLH2017</strain>
        <tissue evidence="9">Root</tissue>
    </source>
</reference>
<dbReference type="InterPro" id="IPR041492">
    <property type="entry name" value="HAD_2"/>
</dbReference>
<dbReference type="GO" id="GO:0043136">
    <property type="term" value="F:sn-glycerol 3-phosphatase activity"/>
    <property type="evidence" value="ECO:0007669"/>
    <property type="project" value="TreeGrafter"/>
</dbReference>
<organism evidence="9 10">
    <name type="scientific">Macleaya cordata</name>
    <name type="common">Five-seeded plume-poppy</name>
    <name type="synonym">Bocconia cordata</name>
    <dbReference type="NCBI Taxonomy" id="56857"/>
    <lineage>
        <taxon>Eukaryota</taxon>
        <taxon>Viridiplantae</taxon>
        <taxon>Streptophyta</taxon>
        <taxon>Embryophyta</taxon>
        <taxon>Tracheophyta</taxon>
        <taxon>Spermatophyta</taxon>
        <taxon>Magnoliopsida</taxon>
        <taxon>Ranunculales</taxon>
        <taxon>Papaveraceae</taxon>
        <taxon>Papaveroideae</taxon>
        <taxon>Macleaya</taxon>
    </lineage>
</organism>
<dbReference type="FunFam" id="1.10.150.240:FF:000001">
    <property type="entry name" value="Haloacid dehalogenase-like hydrolase domain"/>
    <property type="match status" value="1"/>
</dbReference>
<gene>
    <name evidence="9" type="ORF">BVC80_7967g2</name>
</gene>
<evidence type="ECO:0000256" key="5">
    <source>
        <dbReference type="ARBA" id="ARBA00022679"/>
    </source>
</evidence>
<dbReference type="SUPFAM" id="SSF82114">
    <property type="entry name" value="Riboflavin kinase-like"/>
    <property type="match status" value="1"/>
</dbReference>
<dbReference type="PANTHER" id="PTHR18901">
    <property type="entry name" value="2-DEOXYGLUCOSE-6-PHOSPHATE PHOSPHATASE 2"/>
    <property type="match status" value="1"/>
</dbReference>
<evidence type="ECO:0000256" key="2">
    <source>
        <dbReference type="ARBA" id="ARBA00012105"/>
    </source>
</evidence>
<keyword evidence="3" id="KW-0285">Flavoprotein</keyword>
<evidence type="ECO:0000256" key="4">
    <source>
        <dbReference type="ARBA" id="ARBA00022643"/>
    </source>
</evidence>
<comment type="pathway">
    <text evidence="1">Cofactor biosynthesis; FMN biosynthesis; FMN from riboflavin (ATP route): step 1/1.</text>
</comment>
<dbReference type="SFLD" id="SFLDG01135">
    <property type="entry name" value="C1.5.6:_HAD__Beta-PGM__Phospha"/>
    <property type="match status" value="1"/>
</dbReference>
<keyword evidence="7" id="KW-0067">ATP-binding</keyword>
<dbReference type="PRINTS" id="PR00413">
    <property type="entry name" value="HADHALOGNASE"/>
</dbReference>
<dbReference type="Gene3D" id="3.40.50.1000">
    <property type="entry name" value="HAD superfamily/HAD-like"/>
    <property type="match status" value="1"/>
</dbReference>
<evidence type="ECO:0000256" key="3">
    <source>
        <dbReference type="ARBA" id="ARBA00022630"/>
    </source>
</evidence>
<evidence type="ECO:0000256" key="6">
    <source>
        <dbReference type="ARBA" id="ARBA00022741"/>
    </source>
</evidence>
<dbReference type="NCBIfam" id="TIGR01509">
    <property type="entry name" value="HAD-SF-IA-v3"/>
    <property type="match status" value="1"/>
</dbReference>
<dbReference type="InterPro" id="IPR036412">
    <property type="entry name" value="HAD-like_sf"/>
</dbReference>
<protein>
    <recommendedName>
        <fullName evidence="2">riboflavin kinase</fullName>
        <ecNumber evidence="2">2.7.1.26</ecNumber>
    </recommendedName>
</protein>
<evidence type="ECO:0000256" key="1">
    <source>
        <dbReference type="ARBA" id="ARBA00005201"/>
    </source>
</evidence>
<dbReference type="STRING" id="56857.A0A200Q0S9"/>
<dbReference type="GO" id="GO:0005524">
    <property type="term" value="F:ATP binding"/>
    <property type="evidence" value="ECO:0007669"/>
    <property type="project" value="UniProtKB-KW"/>
</dbReference>
<keyword evidence="6" id="KW-0547">Nucleotide-binding</keyword>
<keyword evidence="5" id="KW-0808">Transferase</keyword>
<dbReference type="PANTHER" id="PTHR18901:SF44">
    <property type="entry name" value="OS01G0757900 PROTEIN"/>
    <property type="match status" value="1"/>
</dbReference>
<dbReference type="InterPro" id="IPR023214">
    <property type="entry name" value="HAD_sf"/>
</dbReference>
<dbReference type="Pfam" id="PF01687">
    <property type="entry name" value="Flavokinase"/>
    <property type="match status" value="1"/>
</dbReference>
<dbReference type="PROSITE" id="PS01228">
    <property type="entry name" value="COF_1"/>
    <property type="match status" value="1"/>
</dbReference>
<dbReference type="Gene3D" id="2.40.30.30">
    <property type="entry name" value="Riboflavin kinase-like"/>
    <property type="match status" value="1"/>
</dbReference>
<name>A0A200Q0S9_MACCD</name>
<keyword evidence="9" id="KW-0378">Hydrolase</keyword>
<dbReference type="GO" id="GO:0009231">
    <property type="term" value="P:riboflavin biosynthetic process"/>
    <property type="evidence" value="ECO:0007669"/>
    <property type="project" value="InterPro"/>
</dbReference>
<dbReference type="SUPFAM" id="SSF56784">
    <property type="entry name" value="HAD-like"/>
    <property type="match status" value="1"/>
</dbReference>
<dbReference type="OMA" id="YEYVPDQ"/>
<dbReference type="EC" id="2.7.1.26" evidence="2"/>